<reference evidence="2 3" key="1">
    <citation type="submission" date="2023-07" db="EMBL/GenBank/DDBJ databases">
        <title>Genomic Encyclopedia of Type Strains, Phase IV (KMG-IV): sequencing the most valuable type-strain genomes for metagenomic binning, comparative biology and taxonomic classification.</title>
        <authorList>
            <person name="Goeker M."/>
        </authorList>
    </citation>
    <scope>NUCLEOTIDE SEQUENCE [LARGE SCALE GENOMIC DNA]</scope>
    <source>
        <strain evidence="2 3">DSM 19562</strain>
    </source>
</reference>
<dbReference type="RefSeq" id="WP_370877553.1">
    <property type="nucleotide sequence ID" value="NZ_BPQX01000014.1"/>
</dbReference>
<accession>A0ABU0HLZ2</accession>
<keyword evidence="1" id="KW-0732">Signal</keyword>
<name>A0ABU0HLZ2_9HYPH</name>
<dbReference type="Proteomes" id="UP001236369">
    <property type="component" value="Unassembled WGS sequence"/>
</dbReference>
<protein>
    <recommendedName>
        <fullName evidence="4">Sulfur globule protein</fullName>
    </recommendedName>
</protein>
<evidence type="ECO:0008006" key="4">
    <source>
        <dbReference type="Google" id="ProtNLM"/>
    </source>
</evidence>
<dbReference type="NCBIfam" id="NF047412">
    <property type="entry name" value="sig_GCG_CRPN_rpt"/>
    <property type="match status" value="1"/>
</dbReference>
<evidence type="ECO:0000256" key="1">
    <source>
        <dbReference type="SAM" id="SignalP"/>
    </source>
</evidence>
<evidence type="ECO:0000313" key="3">
    <source>
        <dbReference type="Proteomes" id="UP001236369"/>
    </source>
</evidence>
<proteinExistence type="predicted"/>
<gene>
    <name evidence="2" type="ORF">QO016_002187</name>
</gene>
<comment type="caution">
    <text evidence="2">The sequence shown here is derived from an EMBL/GenBank/DDBJ whole genome shotgun (WGS) entry which is preliminary data.</text>
</comment>
<dbReference type="InterPro" id="IPR058110">
    <property type="entry name" value="GCG_CRPN_dom"/>
</dbReference>
<organism evidence="2 3">
    <name type="scientific">Methylobacterium persicinum</name>
    <dbReference type="NCBI Taxonomy" id="374426"/>
    <lineage>
        <taxon>Bacteria</taxon>
        <taxon>Pseudomonadati</taxon>
        <taxon>Pseudomonadota</taxon>
        <taxon>Alphaproteobacteria</taxon>
        <taxon>Hyphomicrobiales</taxon>
        <taxon>Methylobacteriaceae</taxon>
        <taxon>Methylobacterium</taxon>
    </lineage>
</organism>
<feature type="chain" id="PRO_5045134437" description="Sulfur globule protein" evidence="1">
    <location>
        <begin position="21"/>
        <end position="90"/>
    </location>
</feature>
<keyword evidence="3" id="KW-1185">Reference proteome</keyword>
<feature type="signal peptide" evidence="1">
    <location>
        <begin position="1"/>
        <end position="20"/>
    </location>
</feature>
<evidence type="ECO:0000313" key="2">
    <source>
        <dbReference type="EMBL" id="MDQ0442690.1"/>
    </source>
</evidence>
<dbReference type="EMBL" id="JAUSVV010000004">
    <property type="protein sequence ID" value="MDQ0442690.1"/>
    <property type="molecule type" value="Genomic_DNA"/>
</dbReference>
<sequence length="90" mass="10722">MRMKLIGAALLALGTVIATAGTAEARDGCGLGFHRNFYGYCRPNGFYRPYVVRPIYYGYGWHRHWGWHRPWGWHRHVGWHGGWHRGWRRW</sequence>